<gene>
    <name evidence="1" type="ORF">HNY73_012215</name>
</gene>
<dbReference type="AlphaFoldDB" id="A0A8T0EZW2"/>
<comment type="caution">
    <text evidence="1">The sequence shown here is derived from an EMBL/GenBank/DDBJ whole genome shotgun (WGS) entry which is preliminary data.</text>
</comment>
<sequence length="72" mass="8198">MNWNDEFPETLASQWKYFVDSMKFIEELHIDRYIFADAIKKTILGGFAVSSQVAYGAAVYVKSISETNSIVI</sequence>
<evidence type="ECO:0000313" key="1">
    <source>
        <dbReference type="EMBL" id="KAF8781872.1"/>
    </source>
</evidence>
<dbReference type="Proteomes" id="UP000807504">
    <property type="component" value="Unassembled WGS sequence"/>
</dbReference>
<name>A0A8T0EZW2_ARGBR</name>
<protein>
    <submittedName>
        <fullName evidence="1">Uncharacterized protein</fullName>
    </submittedName>
</protein>
<dbReference type="InterPro" id="IPR008042">
    <property type="entry name" value="Retrotrans_Pao"/>
</dbReference>
<keyword evidence="2" id="KW-1185">Reference proteome</keyword>
<reference evidence="1" key="1">
    <citation type="journal article" date="2020" name="bioRxiv">
        <title>Chromosome-level reference genome of the European wasp spider Argiope bruennichi: a resource for studies on range expansion and evolutionary adaptation.</title>
        <authorList>
            <person name="Sheffer M.M."/>
            <person name="Hoppe A."/>
            <person name="Krehenwinkel H."/>
            <person name="Uhl G."/>
            <person name="Kuss A.W."/>
            <person name="Jensen L."/>
            <person name="Jensen C."/>
            <person name="Gillespie R.G."/>
            <person name="Hoff K.J."/>
            <person name="Prost S."/>
        </authorList>
    </citation>
    <scope>NUCLEOTIDE SEQUENCE</scope>
</reference>
<organism evidence="1 2">
    <name type="scientific">Argiope bruennichi</name>
    <name type="common">Wasp spider</name>
    <name type="synonym">Aranea bruennichi</name>
    <dbReference type="NCBI Taxonomy" id="94029"/>
    <lineage>
        <taxon>Eukaryota</taxon>
        <taxon>Metazoa</taxon>
        <taxon>Ecdysozoa</taxon>
        <taxon>Arthropoda</taxon>
        <taxon>Chelicerata</taxon>
        <taxon>Arachnida</taxon>
        <taxon>Araneae</taxon>
        <taxon>Araneomorphae</taxon>
        <taxon>Entelegynae</taxon>
        <taxon>Araneoidea</taxon>
        <taxon>Araneidae</taxon>
        <taxon>Argiope</taxon>
    </lineage>
</organism>
<dbReference type="Pfam" id="PF05380">
    <property type="entry name" value="Peptidase_A17"/>
    <property type="match status" value="1"/>
</dbReference>
<dbReference type="EMBL" id="JABXBU010001863">
    <property type="protein sequence ID" value="KAF8781872.1"/>
    <property type="molecule type" value="Genomic_DNA"/>
</dbReference>
<evidence type="ECO:0000313" key="2">
    <source>
        <dbReference type="Proteomes" id="UP000807504"/>
    </source>
</evidence>
<accession>A0A8T0EZW2</accession>
<proteinExistence type="predicted"/>
<reference evidence="1" key="2">
    <citation type="submission" date="2020-06" db="EMBL/GenBank/DDBJ databases">
        <authorList>
            <person name="Sheffer M."/>
        </authorList>
    </citation>
    <scope>NUCLEOTIDE SEQUENCE</scope>
</reference>